<accession>A0A9E7I2T5</accession>
<reference evidence="1" key="1">
    <citation type="submission" date="2022-05" db="EMBL/GenBank/DDBJ databases">
        <title>The Musa troglodytarum L. genome provides insights into the mechanism of non-climacteric behaviour and enrichment of carotenoids.</title>
        <authorList>
            <person name="Wang J."/>
        </authorList>
    </citation>
    <scope>NUCLEOTIDE SEQUENCE</scope>
    <source>
        <tissue evidence="1">Leaf</tissue>
    </source>
</reference>
<organism evidence="1 2">
    <name type="scientific">Musa troglodytarum</name>
    <name type="common">fe'i banana</name>
    <dbReference type="NCBI Taxonomy" id="320322"/>
    <lineage>
        <taxon>Eukaryota</taxon>
        <taxon>Viridiplantae</taxon>
        <taxon>Streptophyta</taxon>
        <taxon>Embryophyta</taxon>
        <taxon>Tracheophyta</taxon>
        <taxon>Spermatophyta</taxon>
        <taxon>Magnoliopsida</taxon>
        <taxon>Liliopsida</taxon>
        <taxon>Zingiberales</taxon>
        <taxon>Musaceae</taxon>
        <taxon>Musa</taxon>
    </lineage>
</organism>
<dbReference type="Proteomes" id="UP001055439">
    <property type="component" value="Chromosome 9"/>
</dbReference>
<name>A0A9E7I2T5_9LILI</name>
<dbReference type="EMBL" id="CP097511">
    <property type="protein sequence ID" value="URE44920.1"/>
    <property type="molecule type" value="Genomic_DNA"/>
</dbReference>
<evidence type="ECO:0000313" key="1">
    <source>
        <dbReference type="EMBL" id="URE44920.1"/>
    </source>
</evidence>
<dbReference type="AlphaFoldDB" id="A0A9E7I2T5"/>
<evidence type="ECO:0000313" key="2">
    <source>
        <dbReference type="Proteomes" id="UP001055439"/>
    </source>
</evidence>
<protein>
    <submittedName>
        <fullName evidence="1">Uncharacterized protein</fullName>
    </submittedName>
</protein>
<gene>
    <name evidence="1" type="ORF">MUK42_13877</name>
</gene>
<keyword evidence="2" id="KW-1185">Reference proteome</keyword>
<proteinExistence type="predicted"/>
<feature type="non-terminal residue" evidence="1">
    <location>
        <position position="1"/>
    </location>
</feature>
<sequence length="136" mass="15138">PRPIQSSLARSKHTDINVSPNANPFNILNRRTRRTPPWRLLHLARPGVVLLLWPEEKETSISIFLATRSGKKFHGLLSPTKGNSVGRTAPTVGTLVDAEPTNQSNHFIAPPLLCLTQLGRLRHLKPSMLAKHHTLL</sequence>